<dbReference type="SMART" id="SM00406">
    <property type="entry name" value="IGv"/>
    <property type="match status" value="1"/>
</dbReference>
<feature type="region of interest" description="Disordered" evidence="7">
    <location>
        <begin position="177"/>
        <end position="199"/>
    </location>
</feature>
<evidence type="ECO:0000256" key="3">
    <source>
        <dbReference type="ARBA" id="ARBA00022989"/>
    </source>
</evidence>
<comment type="caution">
    <text evidence="11">The sequence shown here is derived from an EMBL/GenBank/DDBJ whole genome shotgun (WGS) entry which is preliminary data.</text>
</comment>
<dbReference type="InterPro" id="IPR007110">
    <property type="entry name" value="Ig-like_dom"/>
</dbReference>
<dbReference type="SMART" id="SM00409">
    <property type="entry name" value="IG"/>
    <property type="match status" value="1"/>
</dbReference>
<comment type="subcellular location">
    <subcellularLocation>
        <location evidence="1">Membrane</location>
    </subcellularLocation>
</comment>
<evidence type="ECO:0000313" key="12">
    <source>
        <dbReference type="Proteomes" id="UP000827986"/>
    </source>
</evidence>
<proteinExistence type="predicted"/>
<dbReference type="SUPFAM" id="SSF48726">
    <property type="entry name" value="Immunoglobulin"/>
    <property type="match status" value="2"/>
</dbReference>
<reference evidence="11" key="1">
    <citation type="submission" date="2021-09" db="EMBL/GenBank/DDBJ databases">
        <title>The genome of Mauremys mutica provides insights into the evolution of semi-aquatic lifestyle.</title>
        <authorList>
            <person name="Gong S."/>
            <person name="Gao Y."/>
        </authorList>
    </citation>
    <scope>NUCLEOTIDE SEQUENCE</scope>
    <source>
        <strain evidence="11">MM-2020</strain>
        <tissue evidence="11">Muscle</tissue>
    </source>
</reference>
<evidence type="ECO:0000313" key="11">
    <source>
        <dbReference type="EMBL" id="KAH1187975.1"/>
    </source>
</evidence>
<dbReference type="InterPro" id="IPR013106">
    <property type="entry name" value="Ig_V-set"/>
</dbReference>
<feature type="compositionally biased region" description="Basic and acidic residues" evidence="7">
    <location>
        <begin position="319"/>
        <end position="330"/>
    </location>
</feature>
<organism evidence="11 12">
    <name type="scientific">Mauremys mutica</name>
    <name type="common">yellowpond turtle</name>
    <dbReference type="NCBI Taxonomy" id="74926"/>
    <lineage>
        <taxon>Eukaryota</taxon>
        <taxon>Metazoa</taxon>
        <taxon>Chordata</taxon>
        <taxon>Craniata</taxon>
        <taxon>Vertebrata</taxon>
        <taxon>Euteleostomi</taxon>
        <taxon>Archelosauria</taxon>
        <taxon>Testudinata</taxon>
        <taxon>Testudines</taxon>
        <taxon>Cryptodira</taxon>
        <taxon>Durocryptodira</taxon>
        <taxon>Testudinoidea</taxon>
        <taxon>Geoemydidae</taxon>
        <taxon>Geoemydinae</taxon>
        <taxon>Mauremys</taxon>
    </lineage>
</organism>
<dbReference type="GO" id="GO:0016020">
    <property type="term" value="C:membrane"/>
    <property type="evidence" value="ECO:0007669"/>
    <property type="project" value="UniProtKB-SubCell"/>
</dbReference>
<dbReference type="PROSITE" id="PS50835">
    <property type="entry name" value="IG_LIKE"/>
    <property type="match status" value="2"/>
</dbReference>
<keyword evidence="4 8" id="KW-0472">Membrane</keyword>
<keyword evidence="9" id="KW-0732">Signal</keyword>
<dbReference type="InterPro" id="IPR036179">
    <property type="entry name" value="Ig-like_dom_sf"/>
</dbReference>
<evidence type="ECO:0000256" key="5">
    <source>
        <dbReference type="ARBA" id="ARBA00023170"/>
    </source>
</evidence>
<dbReference type="CDD" id="cd00098">
    <property type="entry name" value="IgC1"/>
    <property type="match status" value="1"/>
</dbReference>
<accession>A0A9D3XZC3</accession>
<keyword evidence="12" id="KW-1185">Reference proteome</keyword>
<keyword evidence="5" id="KW-0675">Receptor</keyword>
<feature type="region of interest" description="Disordered" evidence="7">
    <location>
        <begin position="306"/>
        <end position="330"/>
    </location>
</feature>
<evidence type="ECO:0000256" key="4">
    <source>
        <dbReference type="ARBA" id="ARBA00023136"/>
    </source>
</evidence>
<dbReference type="OrthoDB" id="8924181at2759"/>
<dbReference type="InterPro" id="IPR003599">
    <property type="entry name" value="Ig_sub"/>
</dbReference>
<feature type="transmembrane region" description="Helical" evidence="8">
    <location>
        <begin position="283"/>
        <end position="304"/>
    </location>
</feature>
<evidence type="ECO:0000256" key="9">
    <source>
        <dbReference type="SAM" id="SignalP"/>
    </source>
</evidence>
<name>A0A9D3XZC3_9SAUR</name>
<keyword evidence="3 8" id="KW-1133">Transmembrane helix</keyword>
<dbReference type="InterPro" id="IPR051117">
    <property type="entry name" value="TRG_var/const_region"/>
</dbReference>
<evidence type="ECO:0000256" key="6">
    <source>
        <dbReference type="ARBA" id="ARBA00023319"/>
    </source>
</evidence>
<feature type="signal peptide" evidence="9">
    <location>
        <begin position="1"/>
        <end position="19"/>
    </location>
</feature>
<evidence type="ECO:0000256" key="2">
    <source>
        <dbReference type="ARBA" id="ARBA00022692"/>
    </source>
</evidence>
<dbReference type="CDD" id="cd00099">
    <property type="entry name" value="IgV"/>
    <property type="match status" value="1"/>
</dbReference>
<feature type="region of interest" description="Disordered" evidence="7">
    <location>
        <begin position="222"/>
        <end position="268"/>
    </location>
</feature>
<evidence type="ECO:0000256" key="7">
    <source>
        <dbReference type="SAM" id="MobiDB-lite"/>
    </source>
</evidence>
<sequence length="330" mass="35045">MGLPMGLFLLVLHFGGALAGPPQLTQPSPSHVVDEKIPRLHCQMSGSDITTHVLSWYHQPPGRGPVFLLSHRAGDSKPAYGVGISERFIASLERDTNTFSLTIGNVKPADAGTYFCAVWYANQYLFGEGTRLILGGDPRKNRRPQVALLGPAPAPGPAFLCVAWGFSPEPVRLRWQVDGREPGPGEAAPPAEGRDGAGAASLLHLPPRAWLEGARVTCRVEHETQAQQSSGEVKGAGRRGCSVSTGDPVPPPDPLGNGTAGSTALQSTGAPSLGRILLTAWCWYLGLLAASCLYGLGVSLLVGLREPRRPGPPPPPPEARWRAGKEHHFK</sequence>
<feature type="domain" description="Ig-like" evidence="10">
    <location>
        <begin position="21"/>
        <end position="118"/>
    </location>
</feature>
<dbReference type="SMART" id="SM00407">
    <property type="entry name" value="IGc1"/>
    <property type="match status" value="1"/>
</dbReference>
<dbReference type="InterPro" id="IPR003597">
    <property type="entry name" value="Ig_C1-set"/>
</dbReference>
<dbReference type="EMBL" id="JAHDVG010000128">
    <property type="protein sequence ID" value="KAH1187975.1"/>
    <property type="molecule type" value="Genomic_DNA"/>
</dbReference>
<evidence type="ECO:0000259" key="10">
    <source>
        <dbReference type="PROSITE" id="PS50835"/>
    </source>
</evidence>
<gene>
    <name evidence="11" type="ORF">KIL84_020621</name>
</gene>
<dbReference type="Pfam" id="PF07686">
    <property type="entry name" value="V-set"/>
    <property type="match status" value="1"/>
</dbReference>
<feature type="domain" description="Ig-like" evidence="10">
    <location>
        <begin position="144"/>
        <end position="234"/>
    </location>
</feature>
<evidence type="ECO:0000256" key="8">
    <source>
        <dbReference type="SAM" id="Phobius"/>
    </source>
</evidence>
<dbReference type="InterPro" id="IPR013783">
    <property type="entry name" value="Ig-like_fold"/>
</dbReference>
<dbReference type="PANTHER" id="PTHR19256">
    <property type="entry name" value="T-CELL RECEPTOR GAMMA CHAIN"/>
    <property type="match status" value="1"/>
</dbReference>
<dbReference type="Pfam" id="PF07654">
    <property type="entry name" value="C1-set"/>
    <property type="match status" value="1"/>
</dbReference>
<keyword evidence="2 8" id="KW-0812">Transmembrane</keyword>
<dbReference type="AlphaFoldDB" id="A0A9D3XZC3"/>
<protein>
    <recommendedName>
        <fullName evidence="10">Ig-like domain-containing protein</fullName>
    </recommendedName>
</protein>
<dbReference type="PANTHER" id="PTHR19256:SF65">
    <property type="entry name" value="T CELL RECEPTOR GAMMA CONSTANT 1-RELATED"/>
    <property type="match status" value="1"/>
</dbReference>
<keyword evidence="6" id="KW-0393">Immunoglobulin domain</keyword>
<feature type="chain" id="PRO_5038973953" description="Ig-like domain-containing protein" evidence="9">
    <location>
        <begin position="20"/>
        <end position="330"/>
    </location>
</feature>
<evidence type="ECO:0000256" key="1">
    <source>
        <dbReference type="ARBA" id="ARBA00004370"/>
    </source>
</evidence>
<dbReference type="Gene3D" id="2.60.40.10">
    <property type="entry name" value="Immunoglobulins"/>
    <property type="match status" value="2"/>
</dbReference>
<dbReference type="Proteomes" id="UP000827986">
    <property type="component" value="Unassembled WGS sequence"/>
</dbReference>